<dbReference type="GO" id="GO:0009279">
    <property type="term" value="C:cell outer membrane"/>
    <property type="evidence" value="ECO:0007669"/>
    <property type="project" value="UniProtKB-SubCell"/>
</dbReference>
<dbReference type="PROSITE" id="PS52016">
    <property type="entry name" value="TONB_DEPENDENT_REC_3"/>
    <property type="match status" value="1"/>
</dbReference>
<comment type="similarity">
    <text evidence="7">Belongs to the TonB-dependent receptor family.</text>
</comment>
<dbReference type="InterPro" id="IPR023996">
    <property type="entry name" value="TonB-dep_OMP_SusC/RagA"/>
</dbReference>
<evidence type="ECO:0000313" key="12">
    <source>
        <dbReference type="Proteomes" id="UP000070513"/>
    </source>
</evidence>
<name>A0A135WLH3_9FLAO</name>
<dbReference type="Gene3D" id="2.40.170.20">
    <property type="entry name" value="TonB-dependent receptor, beta-barrel domain"/>
    <property type="match status" value="1"/>
</dbReference>
<evidence type="ECO:0000256" key="7">
    <source>
        <dbReference type="PROSITE-ProRule" id="PRU01360"/>
    </source>
</evidence>
<keyword evidence="4 7" id="KW-0812">Transmembrane</keyword>
<dbReference type="OrthoDB" id="9768177at2"/>
<sequence>MKKLTTSVLAVVLTASFGMVSAQNTQGDTLQVNDIREIVVTGALGLKKRQDAVTSSNQVVNAAEITQANNPNPVLALTGKVSGLQINTTNTSVNSTARVVLRGPRSISGNNQALVVIDGVISTMGIYQNLPPEIIENVNVIKGMQGAALYGEKGSNGVLIVTTKRGSRSEKLQFSLTNSIDFSSVYKLPYFQELYGQGWPGDAFDITEYGGTTWTPYENSAWGPAYNSVLGGQELFVGLPQANNQFLKDTFSPKKDHVANFFKTGILIQNGISVSAGGSDSYVFLSANRTQNDFVVENDQLKRNNFILKAGKKLGKFRIDGNVNYLDLSTSETSAGLYDQLLQTPTNVDIRKFRYSLPDAGHSIYITNPYWTIDNERYNNKSRMFTGLINLAYEVNKNISFTYAGTVASGSTIAESHLNAFAYDRVYSGTGTYLDGHSPSDGTFAREPIVSNYYKSVGSSFRYYGDLMANFDYDLTDNINMKLNVGHNIQDNTSSTTQVGGTNLKIPGWYHITNVLNPDPFYKLDNGKSQVRSYAWFANLDLSYKDYLFLNSTFRYEKSSLISLNPRDIDGNALPFSNKGFAYYSVGGSFIPTKAFENIKGKVLNYAKVSLSFSRVGNVQTIPVYGLDRVGAFPTGYPFGNLSSSLPTATFYAPDIEPEFYNSKEAGLQLGFFNDRITFDGSVYRNDTSNLITSVTTSSASGITSILNNIGDSRNEGFELDLGFTPIKTQNFEWKIRGSYSTYRTKILSLADGSNETPLSVLSRPTVGIYAVVGEDFPMIKGTKYQRDPNGNIIVDSNGNPLATSTLEVLGKVNPDYILGFSTSFKFKGITLSAVADYRTGNSFVPLSKELLAYAGHLEQTATFDRNQGYVVPNSVQLVNGQYVPNTTPVGDDASYFGTNEYFTNGNFRRVGEEHVIDGTAFKIREIALSYDIPKSVLRSTFVNSLTIGVYARNPIAIYAKSNRNYADPETATTSGNGAGVASTGQYPTIRNFGFNLNVTF</sequence>
<dbReference type="InterPro" id="IPR039426">
    <property type="entry name" value="TonB-dep_rcpt-like"/>
</dbReference>
<reference evidence="10 12" key="3">
    <citation type="journal article" date="2016" name="Genome Announc.">
        <title>Draft Genome Sequence of a Biocontrol Rhizobacterium, Chryseobacterium kwangjuense Strain KJ1R5, Isolated from Pepper (Capsicum annuum).</title>
        <authorList>
            <person name="Jeong J.J."/>
            <person name="Park H."/>
            <person name="Park B.H."/>
            <person name="Mannaa M."/>
            <person name="Sang M.K."/>
            <person name="Choi I.G."/>
            <person name="Kim K.D."/>
        </authorList>
    </citation>
    <scope>NUCLEOTIDE SEQUENCE [LARGE SCALE GENOMIC DNA]</scope>
    <source>
        <strain evidence="10 12">KJ1R5</strain>
    </source>
</reference>
<keyword evidence="6 7" id="KW-0998">Cell outer membrane</keyword>
<dbReference type="Pfam" id="PF07715">
    <property type="entry name" value="Plug"/>
    <property type="match status" value="1"/>
</dbReference>
<feature type="signal peptide" evidence="8">
    <location>
        <begin position="1"/>
        <end position="22"/>
    </location>
</feature>
<evidence type="ECO:0000256" key="5">
    <source>
        <dbReference type="ARBA" id="ARBA00023136"/>
    </source>
</evidence>
<dbReference type="InterPro" id="IPR012910">
    <property type="entry name" value="Plug_dom"/>
</dbReference>
<dbReference type="Proteomes" id="UP000070513">
    <property type="component" value="Unassembled WGS sequence"/>
</dbReference>
<dbReference type="AlphaFoldDB" id="A0A135WLH3"/>
<comment type="caution">
    <text evidence="10">The sequence shown here is derived from an EMBL/GenBank/DDBJ whole genome shotgun (WGS) entry which is preliminary data.</text>
</comment>
<evidence type="ECO:0000256" key="3">
    <source>
        <dbReference type="ARBA" id="ARBA00022452"/>
    </source>
</evidence>
<keyword evidence="3 7" id="KW-1134">Transmembrane beta strand</keyword>
<keyword evidence="5 7" id="KW-0472">Membrane</keyword>
<dbReference type="Proteomes" id="UP001634154">
    <property type="component" value="Unassembled WGS sequence"/>
</dbReference>
<dbReference type="RefSeq" id="WP_062649937.1">
    <property type="nucleotide sequence ID" value="NZ_JBJXVJ010000001.1"/>
</dbReference>
<gene>
    <name evidence="11" type="ORF">ACKW6Q_07130</name>
    <name evidence="10" type="ORF">AU378_08505</name>
</gene>
<evidence type="ECO:0000313" key="10">
    <source>
        <dbReference type="EMBL" id="KXH85768.1"/>
    </source>
</evidence>
<reference evidence="12" key="1">
    <citation type="submission" date="2015-12" db="EMBL/GenBank/DDBJ databases">
        <title>Genome sequence of a biocontrol rhizobacterium Chryseobacterium kwangjuense strain KJ1R5 isolated from pepper (Capsicum annuum L.).</title>
        <authorList>
            <person name="Jeong J.-J."/>
            <person name="Park H."/>
            <person name="Mannaa M."/>
            <person name="Sang M.K."/>
            <person name="Choi I.-G."/>
            <person name="Kim K.D."/>
        </authorList>
    </citation>
    <scope>NUCLEOTIDE SEQUENCE [LARGE SCALE GENOMIC DNA]</scope>
    <source>
        <strain evidence="12">KJ1R5</strain>
    </source>
</reference>
<dbReference type="NCBIfam" id="TIGR04056">
    <property type="entry name" value="OMP_RagA_SusC"/>
    <property type="match status" value="1"/>
</dbReference>
<evidence type="ECO:0000256" key="4">
    <source>
        <dbReference type="ARBA" id="ARBA00022692"/>
    </source>
</evidence>
<evidence type="ECO:0000256" key="1">
    <source>
        <dbReference type="ARBA" id="ARBA00004571"/>
    </source>
</evidence>
<reference evidence="11 13" key="4">
    <citation type="submission" date="2024-12" db="EMBL/GenBank/DDBJ databases">
        <title>Draft genome sequence of Chryseobacterium kwangjuense AG447.</title>
        <authorList>
            <person name="Cheptsov V.S."/>
            <person name="Belov A."/>
            <person name="Zavarzina A.G."/>
        </authorList>
    </citation>
    <scope>NUCLEOTIDE SEQUENCE [LARGE SCALE GENOMIC DNA]</scope>
    <source>
        <strain evidence="11 13">AG447</strain>
    </source>
</reference>
<organism evidence="10 12">
    <name type="scientific">Chryseobacterium kwangjuense</name>
    <dbReference type="NCBI Taxonomy" id="267125"/>
    <lineage>
        <taxon>Bacteria</taxon>
        <taxon>Pseudomonadati</taxon>
        <taxon>Bacteroidota</taxon>
        <taxon>Flavobacteriia</taxon>
        <taxon>Flavobacteriales</taxon>
        <taxon>Weeksellaceae</taxon>
        <taxon>Chryseobacterium group</taxon>
        <taxon>Chryseobacterium</taxon>
    </lineage>
</organism>
<dbReference type="Gene3D" id="2.170.130.10">
    <property type="entry name" value="TonB-dependent receptor, plug domain"/>
    <property type="match status" value="1"/>
</dbReference>
<feature type="domain" description="TonB-dependent receptor plug" evidence="9">
    <location>
        <begin position="51"/>
        <end position="158"/>
    </location>
</feature>
<evidence type="ECO:0000256" key="6">
    <source>
        <dbReference type="ARBA" id="ARBA00023237"/>
    </source>
</evidence>
<keyword evidence="2 7" id="KW-0813">Transport</keyword>
<accession>A0A135WLH3</accession>
<dbReference type="EMBL" id="LPUR01000001">
    <property type="protein sequence ID" value="KXH85768.1"/>
    <property type="molecule type" value="Genomic_DNA"/>
</dbReference>
<evidence type="ECO:0000256" key="2">
    <source>
        <dbReference type="ARBA" id="ARBA00022448"/>
    </source>
</evidence>
<evidence type="ECO:0000256" key="8">
    <source>
        <dbReference type="SAM" id="SignalP"/>
    </source>
</evidence>
<comment type="subcellular location">
    <subcellularLocation>
        <location evidence="1 7">Cell outer membrane</location>
        <topology evidence="1 7">Multi-pass membrane protein</topology>
    </subcellularLocation>
</comment>
<evidence type="ECO:0000313" key="13">
    <source>
        <dbReference type="Proteomes" id="UP001634154"/>
    </source>
</evidence>
<dbReference type="InterPro" id="IPR037066">
    <property type="entry name" value="Plug_dom_sf"/>
</dbReference>
<dbReference type="InterPro" id="IPR036942">
    <property type="entry name" value="Beta-barrel_TonB_sf"/>
</dbReference>
<dbReference type="EMBL" id="JBJXVJ010000001">
    <property type="protein sequence ID" value="MFN1216746.1"/>
    <property type="molecule type" value="Genomic_DNA"/>
</dbReference>
<evidence type="ECO:0000259" key="9">
    <source>
        <dbReference type="Pfam" id="PF07715"/>
    </source>
</evidence>
<proteinExistence type="inferred from homology"/>
<dbReference type="SUPFAM" id="SSF56935">
    <property type="entry name" value="Porins"/>
    <property type="match status" value="1"/>
</dbReference>
<keyword evidence="8" id="KW-0732">Signal</keyword>
<protein>
    <submittedName>
        <fullName evidence="10">SusC/RagA family TonB-linked outer membrane protein</fullName>
    </submittedName>
</protein>
<evidence type="ECO:0000313" key="11">
    <source>
        <dbReference type="EMBL" id="MFN1216746.1"/>
    </source>
</evidence>
<feature type="chain" id="PRO_5007468079" evidence="8">
    <location>
        <begin position="23"/>
        <end position="1001"/>
    </location>
</feature>
<reference evidence="10" key="2">
    <citation type="submission" date="2015-12" db="EMBL/GenBank/DDBJ databases">
        <authorList>
            <person name="Shamseldin A."/>
            <person name="Moawad H."/>
            <person name="Abd El-Rahim W.M."/>
            <person name="Sadowsky M.J."/>
        </authorList>
    </citation>
    <scope>NUCLEOTIDE SEQUENCE</scope>
    <source>
        <strain evidence="10">KJ1R5</strain>
    </source>
</reference>
<keyword evidence="13" id="KW-1185">Reference proteome</keyword>